<evidence type="ECO:0000259" key="3">
    <source>
        <dbReference type="Pfam" id="PF02719"/>
    </source>
</evidence>
<evidence type="ECO:0000256" key="1">
    <source>
        <dbReference type="ARBA" id="ARBA00007430"/>
    </source>
</evidence>
<feature type="transmembrane region" description="Helical" evidence="2">
    <location>
        <begin position="49"/>
        <end position="69"/>
    </location>
</feature>
<name>A0ABZ0IP28_9BACT</name>
<dbReference type="InterPro" id="IPR003869">
    <property type="entry name" value="Polysac_CapD-like"/>
</dbReference>
<dbReference type="Pfam" id="PF13727">
    <property type="entry name" value="CoA_binding_3"/>
    <property type="match status" value="1"/>
</dbReference>
<sequence>MEERIEKSGLNDNRSFIILNKSRIKFLIDALIWGSLTFFGFLLRVEFRLLDYIEGIVVATCCLIVVKCFTIWHFKLHRQSWQNVGLSDFYSLIKADVTVVVFSVVLTFILRPKVVIPYSVPFIEGALMLLVLGGVRVLFRYYFKNFFYIRNLPRRKRVLIAGAGEVGTMVAREMLRNPKEGFLPVAFLDDDSTKHRQRFLGVPVLGKMEDMADIIDEEGIDELIIAMPNAAGDTIRKIVEYAQLANIPHRTIPRLNDLISGKVNINFLRNVELEDLLRREPVQLDTTQISAYLKRKRVMVTGAGGSIGSEIVRQLTRFDPETIIMVGRGESSLHLISIELRDKTGFQKFDIRIADVRDRDTLEKLFEQYKPEVIFHAAAHKHVPFMEDNPAQSVFNNVIGTKNLTELALKYNVKHFVNISTDKAVNPTSVMGASKRVSEHLVSLASSKAEKEQYFVSVRFGNVLGSRGSVIPIFKEQIKNGGPITITHPEMVRYFMTIPEASQLVLQAGAMNKNGSLFILDMGKPVKILDMARDLISLSGLIPDQDIKIVFSGVRPGEKMFEELLTSQETLEATVHGKIFSAKKNVHPNGIESMVSMLEKVAQTGDIVKIKKAYKEIIPSYTP</sequence>
<feature type="domain" description="Polysaccharide biosynthesis protein CapD-like" evidence="3">
    <location>
        <begin position="298"/>
        <end position="583"/>
    </location>
</feature>
<evidence type="ECO:0000313" key="4">
    <source>
        <dbReference type="EMBL" id="WOK06267.1"/>
    </source>
</evidence>
<feature type="transmembrane region" description="Helical" evidence="2">
    <location>
        <begin position="122"/>
        <end position="143"/>
    </location>
</feature>
<keyword evidence="2" id="KW-1133">Transmembrane helix</keyword>
<dbReference type="Pfam" id="PF02719">
    <property type="entry name" value="Polysacc_synt_2"/>
    <property type="match status" value="1"/>
</dbReference>
<dbReference type="Gene3D" id="3.40.50.720">
    <property type="entry name" value="NAD(P)-binding Rossmann-like Domain"/>
    <property type="match status" value="2"/>
</dbReference>
<feature type="transmembrane region" description="Helical" evidence="2">
    <location>
        <begin position="89"/>
        <end position="110"/>
    </location>
</feature>
<dbReference type="PANTHER" id="PTHR43318:SF1">
    <property type="entry name" value="POLYSACCHARIDE BIOSYNTHESIS PROTEIN EPSC-RELATED"/>
    <property type="match status" value="1"/>
</dbReference>
<dbReference type="Proteomes" id="UP001302349">
    <property type="component" value="Chromosome"/>
</dbReference>
<protein>
    <submittedName>
        <fullName evidence="4">Nucleoside-diphosphate sugar epimerase/dehydratase</fullName>
    </submittedName>
</protein>
<dbReference type="SUPFAM" id="SSF51735">
    <property type="entry name" value="NAD(P)-binding Rossmann-fold domains"/>
    <property type="match status" value="2"/>
</dbReference>
<keyword evidence="2" id="KW-0812">Transmembrane</keyword>
<gene>
    <name evidence="4" type="ORF">RT717_24640</name>
</gene>
<feature type="transmembrane region" description="Helical" evidence="2">
    <location>
        <begin position="24"/>
        <end position="43"/>
    </location>
</feature>
<accession>A0ABZ0IP28</accession>
<evidence type="ECO:0000256" key="2">
    <source>
        <dbReference type="SAM" id="Phobius"/>
    </source>
</evidence>
<evidence type="ECO:0000313" key="5">
    <source>
        <dbReference type="Proteomes" id="UP001302349"/>
    </source>
</evidence>
<organism evidence="4 5">
    <name type="scientific">Imperialibacter roseus</name>
    <dbReference type="NCBI Taxonomy" id="1324217"/>
    <lineage>
        <taxon>Bacteria</taxon>
        <taxon>Pseudomonadati</taxon>
        <taxon>Bacteroidota</taxon>
        <taxon>Cytophagia</taxon>
        <taxon>Cytophagales</taxon>
        <taxon>Flammeovirgaceae</taxon>
        <taxon>Imperialibacter</taxon>
    </lineage>
</organism>
<reference evidence="4 5" key="1">
    <citation type="journal article" date="2023" name="Microbiol. Resour. Announc.">
        <title>Complete Genome Sequence of Imperialibacter roseus strain P4T.</title>
        <authorList>
            <person name="Tizabi D.R."/>
            <person name="Bachvaroff T."/>
            <person name="Hill R.T."/>
        </authorList>
    </citation>
    <scope>NUCLEOTIDE SEQUENCE [LARGE SCALE GENOMIC DNA]</scope>
    <source>
        <strain evidence="4 5">P4T</strain>
    </source>
</reference>
<dbReference type="CDD" id="cd05237">
    <property type="entry name" value="UDP_invert_4-6DH_SDR_e"/>
    <property type="match status" value="1"/>
</dbReference>
<keyword evidence="2" id="KW-0472">Membrane</keyword>
<keyword evidence="5" id="KW-1185">Reference proteome</keyword>
<dbReference type="InterPro" id="IPR051203">
    <property type="entry name" value="Polysaccharide_Synthase-Rel"/>
</dbReference>
<dbReference type="PANTHER" id="PTHR43318">
    <property type="entry name" value="UDP-N-ACETYLGLUCOSAMINE 4,6-DEHYDRATASE"/>
    <property type="match status" value="1"/>
</dbReference>
<dbReference type="EMBL" id="CP136051">
    <property type="protein sequence ID" value="WOK06267.1"/>
    <property type="molecule type" value="Genomic_DNA"/>
</dbReference>
<dbReference type="RefSeq" id="WP_317488994.1">
    <property type="nucleotide sequence ID" value="NZ_CP136051.1"/>
</dbReference>
<comment type="similarity">
    <text evidence="1">Belongs to the polysaccharide synthase family.</text>
</comment>
<proteinExistence type="inferred from homology"/>
<dbReference type="InterPro" id="IPR036291">
    <property type="entry name" value="NAD(P)-bd_dom_sf"/>
</dbReference>